<comment type="caution">
    <text evidence="7">The sequence shown here is derived from an EMBL/GenBank/DDBJ whole genome shotgun (WGS) entry which is preliminary data.</text>
</comment>
<evidence type="ECO:0000313" key="7">
    <source>
        <dbReference type="EMBL" id="MRX82131.1"/>
    </source>
</evidence>
<dbReference type="PANTHER" id="PTHR43400">
    <property type="entry name" value="FUMARATE REDUCTASE"/>
    <property type="match status" value="1"/>
</dbReference>
<dbReference type="GO" id="GO:0033765">
    <property type="term" value="F:steroid dehydrogenase activity, acting on the CH-CH group of donors"/>
    <property type="evidence" value="ECO:0007669"/>
    <property type="project" value="UniProtKB-ARBA"/>
</dbReference>
<accession>A0A6N7RMK3</accession>
<keyword evidence="3 5" id="KW-0274">FAD</keyword>
<dbReference type="Gene3D" id="3.50.50.60">
    <property type="entry name" value="FAD/NAD(P)-binding domain"/>
    <property type="match status" value="1"/>
</dbReference>
<evidence type="ECO:0000256" key="1">
    <source>
        <dbReference type="ARBA" id="ARBA00001974"/>
    </source>
</evidence>
<keyword evidence="8" id="KW-1185">Reference proteome</keyword>
<dbReference type="GO" id="GO:0010181">
    <property type="term" value="F:FMN binding"/>
    <property type="evidence" value="ECO:0007669"/>
    <property type="project" value="InterPro"/>
</dbReference>
<dbReference type="PANTHER" id="PTHR43400:SF7">
    <property type="entry name" value="FAD-DEPENDENT OXIDOREDUCTASE 2 FAD BINDING DOMAIN-CONTAINING PROTEIN"/>
    <property type="match status" value="1"/>
</dbReference>
<dbReference type="AlphaFoldDB" id="A0A6N7RMK3"/>
<keyword evidence="4 5" id="KW-0560">Oxidoreductase</keyword>
<dbReference type="InterPro" id="IPR050315">
    <property type="entry name" value="FAD-oxidoreductase_2"/>
</dbReference>
<feature type="domain" description="FAD-dependent oxidoreductase 2 FAD-binding" evidence="6">
    <location>
        <begin position="58"/>
        <end position="495"/>
    </location>
</feature>
<dbReference type="NCBIfam" id="TIGR01813">
    <property type="entry name" value="flavo_cyto_c"/>
    <property type="match status" value="1"/>
</dbReference>
<sequence>MMAESVGRREFLKKAGLASAALMGGSMLAGCASGASGSSEAAVEDLSASAVKWDRETDVLVVGSGFAGLAAAIEAIEAGSSVILIDKMSVYGGNSSLNGGDMAAVGTPLQKEAGVEDSTDLMIADMLKAGKKYNHVDRVKAVVENSAAAVEWCTELGVEFTKLNFHGGHSVPRTNTTSNATGADIIKAQVAKLEELGSEVELKTKLERLIEGENGRIVGAEVRERYTLGKEDGGDIAYIKANKGVVLASGGFSNDVKMRTIHEPRLTEELSSTNHEGATGEALREALKHKAMDVHMDWIQLGPWTSPDEPGFGFCPQFCERLVGWGLMIDPETGKRFVKETGDRKERADKMLELNHVTLIIGDAPAVEKQVAPRIMEGGLERGVILEFQTLEEIADEFSIPKDVFVAEVDRWNGFVSAGVDDDFGSLFLADAAPIATPPFYAAKLWPKVHHTMGGLMTNLQAQVIDQDYEPIPGLYAAGEIAGGTHGAVRLGSCAITDCVVFGRIAGQEVAKENAGA</sequence>
<dbReference type="InterPro" id="IPR003953">
    <property type="entry name" value="FAD-dep_OxRdtase_2_FAD-bd"/>
</dbReference>
<dbReference type="InterPro" id="IPR006311">
    <property type="entry name" value="TAT_signal"/>
</dbReference>
<organism evidence="7 8">
    <name type="scientific">Eggerthella guodeyinii</name>
    <dbReference type="NCBI Taxonomy" id="2690837"/>
    <lineage>
        <taxon>Bacteria</taxon>
        <taxon>Bacillati</taxon>
        <taxon>Actinomycetota</taxon>
        <taxon>Coriobacteriia</taxon>
        <taxon>Eggerthellales</taxon>
        <taxon>Eggerthellaceae</taxon>
        <taxon>Eggerthella</taxon>
    </lineage>
</organism>
<evidence type="ECO:0000259" key="6">
    <source>
        <dbReference type="Pfam" id="PF00890"/>
    </source>
</evidence>
<gene>
    <name evidence="7" type="ORF">GJG86_06460</name>
</gene>
<proteinExistence type="inferred from homology"/>
<name>A0A6N7RMK3_9ACTN</name>
<evidence type="ECO:0000313" key="8">
    <source>
        <dbReference type="Proteomes" id="UP000438093"/>
    </source>
</evidence>
<protein>
    <submittedName>
        <fullName evidence="7">Flavocytochrome c</fullName>
    </submittedName>
</protein>
<dbReference type="EMBL" id="VTFY01000004">
    <property type="protein sequence ID" value="MRX82131.1"/>
    <property type="molecule type" value="Genomic_DNA"/>
</dbReference>
<dbReference type="PRINTS" id="PR00411">
    <property type="entry name" value="PNDRDTASEI"/>
</dbReference>
<evidence type="ECO:0000256" key="3">
    <source>
        <dbReference type="ARBA" id="ARBA00022827"/>
    </source>
</evidence>
<comment type="cofactor">
    <cofactor evidence="1">
        <name>FAD</name>
        <dbReference type="ChEBI" id="CHEBI:57692"/>
    </cofactor>
</comment>
<dbReference type="SUPFAM" id="SSF51905">
    <property type="entry name" value="FAD/NAD(P)-binding domain"/>
    <property type="match status" value="1"/>
</dbReference>
<reference evidence="8" key="1">
    <citation type="submission" date="2019-08" db="EMBL/GenBank/DDBJ databases">
        <title>Arthrobacter sp. nov., isolated from plateau pika and Tibetan wild ass.</title>
        <authorList>
            <person name="Ge Y."/>
        </authorList>
    </citation>
    <scope>NUCLEOTIDE SEQUENCE [LARGE SCALE GENOMIC DNA]</scope>
    <source>
        <strain evidence="8">HF-4214</strain>
    </source>
</reference>
<evidence type="ECO:0000256" key="4">
    <source>
        <dbReference type="ARBA" id="ARBA00023002"/>
    </source>
</evidence>
<dbReference type="PRINTS" id="PR00368">
    <property type="entry name" value="FADPNR"/>
</dbReference>
<keyword evidence="2 5" id="KW-0285">Flavoprotein</keyword>
<evidence type="ECO:0000256" key="2">
    <source>
        <dbReference type="ARBA" id="ARBA00022630"/>
    </source>
</evidence>
<dbReference type="SUPFAM" id="SSF56425">
    <property type="entry name" value="Succinate dehydrogenase/fumarate reductase flavoprotein, catalytic domain"/>
    <property type="match status" value="1"/>
</dbReference>
<comment type="similarity">
    <text evidence="5">Belongs to the FAD-dependent oxidoreductase 2 family. FRD/SDH subfamily.</text>
</comment>
<evidence type="ECO:0000256" key="5">
    <source>
        <dbReference type="RuleBase" id="RU366062"/>
    </source>
</evidence>
<dbReference type="InterPro" id="IPR027477">
    <property type="entry name" value="Succ_DH/fumarate_Rdtase_cat_sf"/>
</dbReference>
<dbReference type="InterPro" id="IPR010960">
    <property type="entry name" value="Flavocytochrome_c"/>
</dbReference>
<dbReference type="Pfam" id="PF00890">
    <property type="entry name" value="FAD_binding_2"/>
    <property type="match status" value="1"/>
</dbReference>
<dbReference type="Proteomes" id="UP000438093">
    <property type="component" value="Unassembled WGS sequence"/>
</dbReference>
<dbReference type="InterPro" id="IPR036188">
    <property type="entry name" value="FAD/NAD-bd_sf"/>
</dbReference>
<dbReference type="Gene3D" id="3.90.700.10">
    <property type="entry name" value="Succinate dehydrogenase/fumarate reductase flavoprotein, catalytic domain"/>
    <property type="match status" value="1"/>
</dbReference>
<dbReference type="PROSITE" id="PS51318">
    <property type="entry name" value="TAT"/>
    <property type="match status" value="1"/>
</dbReference>